<accession>A0AAE7RW31</accession>
<evidence type="ECO:0000259" key="1">
    <source>
        <dbReference type="Pfam" id="PF18998"/>
    </source>
</evidence>
<sequence>MECNIKIVKLKQVLPLGTFPKREHNVRFFYHRTDGCYYMYDEKGCEINLTTDGNIIAIDRELIVGSESLTDDTLVCIGLKANYVHPSRGVRNNTCGCQDTYIRAWTYIKDLQDFMQSGHIERDYYRVTLVPSPEEGGIVGCSGSAIVPDENSDGFRFQFEAGSRVELYAKPVQGYHFKGWKEFHTNEIMSISPNWSFTIKKDMDLIGVFEKDEAPIEQFYINVNADPANAGYVVGAGTFPKGTRHSITAAAIQGYHFTHWTDSLNRIVSTNLQYDLIVDKDETYTAHFELDAPVIEEYNVTIITNPADKGSVSGGGTYKSGQTAIIVPSPVEGWAVDTVTASGGNLVDNGNGTYSIVVTRDLTITVNFKEAIRYFTFSIVANANGLVRYKDINDAWSQWTERHEVTAPEKTIVTIAGKANGGYEFEKWVTPTGANLPNNENNIIVEEGLDRKVYTAYFKETYIPPETHIVNITAGSNGKCKYKIGSGEYSEAASLHSNINVTDGETIEVLGIPDSGYSFEQWNIGGTTSNSNPYSKVITENVDFSCTFVEIPPEEVTITVGSDGTNETRYRIGDGSWSNWSTSEHTFKTAVGSIYLVEAHAVGNYKFREWNTSGAKVSDNPATFTAKTGTNATHIATFDQVIMRTLTLTAGTGGKCRTKINGSWSDYYSGTKTYSNIVDGTTVSVEALADSGYHFKEWTDSGAPSTTSRDIVMNDSKSIEARFEVNAPDKFQVIYEAIPNGSATMEGAGTYDDGDTCTIKVNVSPGYTLNKVLVDGVKITLNSNNQYSFVVEKNIKVTIECDLIPEPTHYTLTVKTEDEGVAQGGVGINKESNLGVETAEFEDGIVATIHATAAEGYSFGGWWKDGVKVSDDVTLSVTVDANKTYIAKFTQDPYLELDKTSLTFGANGGTQTVNVISNVEWTVS</sequence>
<evidence type="ECO:0000313" key="3">
    <source>
        <dbReference type="Proteomes" id="UP000827432"/>
    </source>
</evidence>
<dbReference type="KEGG" id="vg:75690768"/>
<dbReference type="GeneID" id="75690768"/>
<proteinExistence type="predicted"/>
<evidence type="ECO:0000313" key="2">
    <source>
        <dbReference type="EMBL" id="QWM90466.1"/>
    </source>
</evidence>
<feature type="domain" description="Bacterial repeat" evidence="1">
    <location>
        <begin position="670"/>
        <end position="726"/>
    </location>
</feature>
<feature type="domain" description="Bacterial repeat" evidence="1">
    <location>
        <begin position="837"/>
        <end position="892"/>
    </location>
</feature>
<organism evidence="2 3">
    <name type="scientific">uncultured phage cr2_1</name>
    <dbReference type="NCBI Taxonomy" id="2986394"/>
    <lineage>
        <taxon>Viruses</taxon>
        <taxon>Duplodnaviria</taxon>
        <taxon>Heunggongvirae</taxon>
        <taxon>Uroviricota</taxon>
        <taxon>Caudoviricetes</taxon>
        <taxon>Crassvirales</taxon>
        <taxon>Crevaviridae</taxon>
        <taxon>Coarsevirinae</taxon>
        <taxon>Junduvirus</taxon>
        <taxon>Junduvirus communis</taxon>
    </lineage>
</organism>
<feature type="domain" description="Bacterial repeat" evidence="1">
    <location>
        <begin position="159"/>
        <end position="212"/>
    </location>
</feature>
<dbReference type="EMBL" id="MZ130489">
    <property type="protein sequence ID" value="QWM90466.1"/>
    <property type="molecule type" value="Genomic_DNA"/>
</dbReference>
<dbReference type="RefSeq" id="YP_010360038.1">
    <property type="nucleotide sequence ID" value="NC_062779.1"/>
</dbReference>
<dbReference type="InterPro" id="IPR044060">
    <property type="entry name" value="Bacterial_rp_domain"/>
</dbReference>
<protein>
    <submittedName>
        <fullName evidence="2">Listeria/bacteroides repeat protein</fullName>
    </submittedName>
</protein>
<reference evidence="2 3" key="1">
    <citation type="submission" date="2021-04" db="EMBL/GenBank/DDBJ databases">
        <authorList>
            <person name="Shkoporov A.N."/>
            <person name="Stockdale S.R."/>
            <person name="Guerin E."/>
            <person name="Ross R.P."/>
            <person name="Hill C."/>
        </authorList>
    </citation>
    <scope>NUCLEOTIDE SEQUENCE [LARGE SCALE GENOMIC DNA]</scope>
    <source>
        <strain evidence="3">cr2_1</strain>
    </source>
</reference>
<gene>
    <name evidence="2" type="primary">gp_26603</name>
</gene>
<feature type="domain" description="Bacterial repeat" evidence="1">
    <location>
        <begin position="500"/>
        <end position="551"/>
    </location>
</feature>
<name>A0AAE7RW31_9CAUD</name>
<feature type="domain" description="Bacterial repeat" evidence="1">
    <location>
        <begin position="733"/>
        <end position="798"/>
    </location>
</feature>
<feature type="domain" description="Bacterial repeat" evidence="1">
    <location>
        <begin position="222"/>
        <end position="290"/>
    </location>
</feature>
<keyword evidence="3" id="KW-1185">Reference proteome</keyword>
<dbReference type="Pfam" id="PF18998">
    <property type="entry name" value="Flg_new_2"/>
    <property type="match status" value="7"/>
</dbReference>
<feature type="domain" description="Bacterial repeat" evidence="1">
    <location>
        <begin position="301"/>
        <end position="370"/>
    </location>
</feature>
<dbReference type="Proteomes" id="UP000827432">
    <property type="component" value="Segment"/>
</dbReference>